<dbReference type="GO" id="GO:0004252">
    <property type="term" value="F:serine-type endopeptidase activity"/>
    <property type="evidence" value="ECO:0007669"/>
    <property type="project" value="InterPro"/>
</dbReference>
<feature type="domain" description="AAA+ ATPase" evidence="1">
    <location>
        <begin position="9"/>
        <end position="163"/>
    </location>
</feature>
<dbReference type="Gene3D" id="3.40.50.300">
    <property type="entry name" value="P-loop containing nucleotide triphosphate hydrolases"/>
    <property type="match status" value="1"/>
</dbReference>
<evidence type="ECO:0000259" key="1">
    <source>
        <dbReference type="SMART" id="SM00382"/>
    </source>
</evidence>
<dbReference type="AlphaFoldDB" id="A0A1V2VV49"/>
<sequence length="248" mass="27834">MKTITGRQRITPILLLGSPGIGKTYFVKKLAEALATGFQFIDMASASAAWTITGLHSSWKGAKQGKLFDAIFNSPTANPLILLDEIEKTSTPEHDPKNAIFQILEEHGAKNFVDEFVDNPVDISGAIIIASANSLEGLSEPLQSRFKIFDIASPTHEEQRKIFQKIYKEEISQSDRFSQKLPDDVIEYLLDSSLRTAKQKIADGVGRALLDIPMDQFKKINSKKRPIEIKLEHFKSHHQETQKRKIGF</sequence>
<comment type="caution">
    <text evidence="2">The sequence shown here is derived from an EMBL/GenBank/DDBJ whole genome shotgun (WGS) entry which is preliminary data.</text>
</comment>
<proteinExistence type="predicted"/>
<dbReference type="Proteomes" id="UP000188543">
    <property type="component" value="Unassembled WGS sequence"/>
</dbReference>
<evidence type="ECO:0000313" key="2">
    <source>
        <dbReference type="EMBL" id="ONU76323.1"/>
    </source>
</evidence>
<dbReference type="InterPro" id="IPR003593">
    <property type="entry name" value="AAA+_ATPase"/>
</dbReference>
<dbReference type="GO" id="GO:0016887">
    <property type="term" value="F:ATP hydrolysis activity"/>
    <property type="evidence" value="ECO:0007669"/>
    <property type="project" value="InterPro"/>
</dbReference>
<dbReference type="InterPro" id="IPR027065">
    <property type="entry name" value="Lon_Prtase"/>
</dbReference>
<evidence type="ECO:0000313" key="3">
    <source>
        <dbReference type="Proteomes" id="UP000188543"/>
    </source>
</evidence>
<gene>
    <name evidence="2" type="ORF">A8E72_33980</name>
</gene>
<dbReference type="PANTHER" id="PTHR10046">
    <property type="entry name" value="ATP DEPENDENT LON PROTEASE FAMILY MEMBER"/>
    <property type="match status" value="1"/>
</dbReference>
<reference evidence="2 3" key="1">
    <citation type="submission" date="2016-08" db="EMBL/GenBank/DDBJ databases">
        <authorList>
            <person name="Seilhamer J.J."/>
        </authorList>
    </citation>
    <scope>NUCLEOTIDE SEQUENCE [LARGE SCALE GENOMIC DNA]</scope>
    <source>
        <strain evidence="2 3">VC14762</strain>
    </source>
</reference>
<dbReference type="EMBL" id="MUTJ01000100">
    <property type="protein sequence ID" value="ONU76323.1"/>
    <property type="molecule type" value="Genomic_DNA"/>
</dbReference>
<protein>
    <recommendedName>
        <fullName evidence="1">AAA+ ATPase domain-containing protein</fullName>
    </recommendedName>
</protein>
<name>A0A1V2VV49_9BURK</name>
<dbReference type="InterPro" id="IPR003959">
    <property type="entry name" value="ATPase_AAA_core"/>
</dbReference>
<dbReference type="SUPFAM" id="SSF52540">
    <property type="entry name" value="P-loop containing nucleoside triphosphate hydrolases"/>
    <property type="match status" value="1"/>
</dbReference>
<organism evidence="2 3">
    <name type="scientific">Burkholderia cenocepacia</name>
    <dbReference type="NCBI Taxonomy" id="95486"/>
    <lineage>
        <taxon>Bacteria</taxon>
        <taxon>Pseudomonadati</taxon>
        <taxon>Pseudomonadota</taxon>
        <taxon>Betaproteobacteria</taxon>
        <taxon>Burkholderiales</taxon>
        <taxon>Burkholderiaceae</taxon>
        <taxon>Burkholderia</taxon>
        <taxon>Burkholderia cepacia complex</taxon>
    </lineage>
</organism>
<dbReference type="SMART" id="SM00382">
    <property type="entry name" value="AAA"/>
    <property type="match status" value="1"/>
</dbReference>
<dbReference type="InterPro" id="IPR027417">
    <property type="entry name" value="P-loop_NTPase"/>
</dbReference>
<accession>A0A1V2VV49</accession>
<dbReference type="GO" id="GO:0005524">
    <property type="term" value="F:ATP binding"/>
    <property type="evidence" value="ECO:0007669"/>
    <property type="project" value="InterPro"/>
</dbReference>
<dbReference type="GO" id="GO:0030163">
    <property type="term" value="P:protein catabolic process"/>
    <property type="evidence" value="ECO:0007669"/>
    <property type="project" value="InterPro"/>
</dbReference>
<dbReference type="GO" id="GO:0004176">
    <property type="term" value="F:ATP-dependent peptidase activity"/>
    <property type="evidence" value="ECO:0007669"/>
    <property type="project" value="InterPro"/>
</dbReference>
<dbReference type="Pfam" id="PF00004">
    <property type="entry name" value="AAA"/>
    <property type="match status" value="1"/>
</dbReference>